<gene>
    <name evidence="1" type="ORF">MNEG_11555</name>
</gene>
<evidence type="ECO:0000313" key="1">
    <source>
        <dbReference type="EMBL" id="KIY96406.1"/>
    </source>
</evidence>
<protein>
    <submittedName>
        <fullName evidence="1">Uncharacterized protein</fullName>
    </submittedName>
</protein>
<dbReference type="EMBL" id="KK103019">
    <property type="protein sequence ID" value="KIY96406.1"/>
    <property type="molecule type" value="Genomic_DNA"/>
</dbReference>
<dbReference type="OrthoDB" id="558938at2759"/>
<dbReference type="RefSeq" id="XP_013895426.1">
    <property type="nucleotide sequence ID" value="XM_014039972.1"/>
</dbReference>
<name>A0A0D2M557_9CHLO</name>
<dbReference type="GeneID" id="25728829"/>
<sequence length="86" mass="9041">MKEDVVIKFAADLTARKEAVRAAFKAALKGVAPGDKKALEKAIVGAVAAVVPSAKGGAVRLDGRDVGFANLMWESLSTETYVQDCF</sequence>
<proteinExistence type="predicted"/>
<accession>A0A0D2M557</accession>
<dbReference type="Proteomes" id="UP000054498">
    <property type="component" value="Unassembled WGS sequence"/>
</dbReference>
<keyword evidence="2" id="KW-1185">Reference proteome</keyword>
<reference evidence="1 2" key="1">
    <citation type="journal article" date="2013" name="BMC Genomics">
        <title>Reconstruction of the lipid metabolism for the microalga Monoraphidium neglectum from its genome sequence reveals characteristics suitable for biofuel production.</title>
        <authorList>
            <person name="Bogen C."/>
            <person name="Al-Dilaimi A."/>
            <person name="Albersmeier A."/>
            <person name="Wichmann J."/>
            <person name="Grundmann M."/>
            <person name="Rupp O."/>
            <person name="Lauersen K.J."/>
            <person name="Blifernez-Klassen O."/>
            <person name="Kalinowski J."/>
            <person name="Goesmann A."/>
            <person name="Mussgnug J.H."/>
            <person name="Kruse O."/>
        </authorList>
    </citation>
    <scope>NUCLEOTIDE SEQUENCE [LARGE SCALE GENOMIC DNA]</scope>
    <source>
        <strain evidence="1 2">SAG 48.87</strain>
    </source>
</reference>
<dbReference type="AlphaFoldDB" id="A0A0D2M557"/>
<evidence type="ECO:0000313" key="2">
    <source>
        <dbReference type="Proteomes" id="UP000054498"/>
    </source>
</evidence>
<dbReference type="KEGG" id="mng:MNEG_11555"/>
<organism evidence="1 2">
    <name type="scientific">Monoraphidium neglectum</name>
    <dbReference type="NCBI Taxonomy" id="145388"/>
    <lineage>
        <taxon>Eukaryota</taxon>
        <taxon>Viridiplantae</taxon>
        <taxon>Chlorophyta</taxon>
        <taxon>core chlorophytes</taxon>
        <taxon>Chlorophyceae</taxon>
        <taxon>CS clade</taxon>
        <taxon>Sphaeropleales</taxon>
        <taxon>Selenastraceae</taxon>
        <taxon>Monoraphidium</taxon>
    </lineage>
</organism>